<evidence type="ECO:0000256" key="7">
    <source>
        <dbReference type="ARBA" id="ARBA00022777"/>
    </source>
</evidence>
<evidence type="ECO:0000256" key="10">
    <source>
        <dbReference type="ARBA" id="ARBA00023098"/>
    </source>
</evidence>
<keyword evidence="12" id="KW-1208">Phospholipid metabolism</keyword>
<evidence type="ECO:0000313" key="14">
    <source>
        <dbReference type="EMBL" id="TWH83536.1"/>
    </source>
</evidence>
<dbReference type="EMBL" id="VLKH01000001">
    <property type="protein sequence ID" value="TWH83536.1"/>
    <property type="molecule type" value="Genomic_DNA"/>
</dbReference>
<keyword evidence="6" id="KW-0547">Nucleotide-binding</keyword>
<evidence type="ECO:0000256" key="12">
    <source>
        <dbReference type="ARBA" id="ARBA00023264"/>
    </source>
</evidence>
<dbReference type="Proteomes" id="UP000315343">
    <property type="component" value="Unassembled WGS sequence"/>
</dbReference>
<dbReference type="GO" id="GO:0008654">
    <property type="term" value="P:phospholipid biosynthetic process"/>
    <property type="evidence" value="ECO:0007669"/>
    <property type="project" value="UniProtKB-KW"/>
</dbReference>
<evidence type="ECO:0000313" key="15">
    <source>
        <dbReference type="Proteomes" id="UP000315343"/>
    </source>
</evidence>
<dbReference type="InterPro" id="IPR017438">
    <property type="entry name" value="ATP-NAD_kinase_N"/>
</dbReference>
<dbReference type="Pfam" id="PF00781">
    <property type="entry name" value="DAGK_cat"/>
    <property type="match status" value="1"/>
</dbReference>
<sequence length="296" mass="32557">MKKYFVIYNPSSGKELAPQKIFHAAESIMEIEDTEFTFFATKKKGDGEAAAIRGCQEGFDMIISCGGDGTVHEVVNGMMKCPERPNLAILPAGTVNDFAEQLKMPKAYANFASLLLKKKFISIDVGKINDDYFVNVVGGGAFTSIPHNVTVEAKTILGKYAYYFKAAVQVPEELESSHNITYEIDGNQYKFSTLLFLVVNSSGAGGFKYLCPDAKINDGLLDLVIFEKTNNADLLQIFTKVFNGQHIKHPKVHYYQGKNIKIISDKDLSVDADGDFGGYAPLEISSVHNAIELLVP</sequence>
<dbReference type="PANTHER" id="PTHR12358:SF106">
    <property type="entry name" value="LIPID KINASE YEGS"/>
    <property type="match status" value="1"/>
</dbReference>
<dbReference type="Gene3D" id="2.60.200.40">
    <property type="match status" value="1"/>
</dbReference>
<keyword evidence="4" id="KW-0808">Transferase</keyword>
<dbReference type="SUPFAM" id="SSF111331">
    <property type="entry name" value="NAD kinase/diacylglycerol kinase-like"/>
    <property type="match status" value="1"/>
</dbReference>
<proteinExistence type="inferred from homology"/>
<evidence type="ECO:0000256" key="8">
    <source>
        <dbReference type="ARBA" id="ARBA00022840"/>
    </source>
</evidence>
<dbReference type="InterPro" id="IPR050187">
    <property type="entry name" value="Lipid_Phosphate_FormReg"/>
</dbReference>
<feature type="domain" description="DAGKc" evidence="13">
    <location>
        <begin position="1"/>
        <end position="132"/>
    </location>
</feature>
<dbReference type="PROSITE" id="PS50146">
    <property type="entry name" value="DAGK"/>
    <property type="match status" value="1"/>
</dbReference>
<comment type="caution">
    <text evidence="14">The sequence shown here is derived from an EMBL/GenBank/DDBJ whole genome shotgun (WGS) entry which is preliminary data.</text>
</comment>
<gene>
    <name evidence="14" type="ORF">LY60_00146</name>
</gene>
<dbReference type="PANTHER" id="PTHR12358">
    <property type="entry name" value="SPHINGOSINE KINASE"/>
    <property type="match status" value="1"/>
</dbReference>
<dbReference type="Pfam" id="PF19279">
    <property type="entry name" value="YegS_C"/>
    <property type="match status" value="1"/>
</dbReference>
<name>A0A562JK15_9FIRM</name>
<dbReference type="InterPro" id="IPR045540">
    <property type="entry name" value="YegS/DAGK_C"/>
</dbReference>
<evidence type="ECO:0000256" key="5">
    <source>
        <dbReference type="ARBA" id="ARBA00022723"/>
    </source>
</evidence>
<dbReference type="InterPro" id="IPR005218">
    <property type="entry name" value="Diacylglycerol/lipid_kinase"/>
</dbReference>
<accession>A0A562JK15</accession>
<keyword evidence="10" id="KW-0443">Lipid metabolism</keyword>
<keyword evidence="7 14" id="KW-0418">Kinase</keyword>
<dbReference type="InterPro" id="IPR016064">
    <property type="entry name" value="NAD/diacylglycerol_kinase_sf"/>
</dbReference>
<evidence type="ECO:0000259" key="13">
    <source>
        <dbReference type="PROSITE" id="PS50146"/>
    </source>
</evidence>
<evidence type="ECO:0000256" key="3">
    <source>
        <dbReference type="ARBA" id="ARBA00022516"/>
    </source>
</evidence>
<evidence type="ECO:0000256" key="1">
    <source>
        <dbReference type="ARBA" id="ARBA00001946"/>
    </source>
</evidence>
<dbReference type="Gene3D" id="3.40.50.10330">
    <property type="entry name" value="Probable inorganic polyphosphate/atp-NAD kinase, domain 1"/>
    <property type="match status" value="1"/>
</dbReference>
<dbReference type="AlphaFoldDB" id="A0A562JK15"/>
<evidence type="ECO:0000256" key="9">
    <source>
        <dbReference type="ARBA" id="ARBA00022842"/>
    </source>
</evidence>
<dbReference type="GO" id="GO:0004143">
    <property type="term" value="F:ATP-dependent diacylglycerol kinase activity"/>
    <property type="evidence" value="ECO:0007669"/>
    <property type="project" value="TreeGrafter"/>
</dbReference>
<comment type="cofactor">
    <cofactor evidence="1">
        <name>Mg(2+)</name>
        <dbReference type="ChEBI" id="CHEBI:18420"/>
    </cofactor>
</comment>
<keyword evidence="9" id="KW-0460">Magnesium</keyword>
<evidence type="ECO:0000256" key="11">
    <source>
        <dbReference type="ARBA" id="ARBA00023209"/>
    </source>
</evidence>
<dbReference type="InterPro" id="IPR001206">
    <property type="entry name" value="Diacylglycerol_kinase_cat_dom"/>
</dbReference>
<dbReference type="GO" id="GO:0046872">
    <property type="term" value="F:metal ion binding"/>
    <property type="evidence" value="ECO:0007669"/>
    <property type="project" value="UniProtKB-KW"/>
</dbReference>
<evidence type="ECO:0000256" key="4">
    <source>
        <dbReference type="ARBA" id="ARBA00022679"/>
    </source>
</evidence>
<evidence type="ECO:0000256" key="6">
    <source>
        <dbReference type="ARBA" id="ARBA00022741"/>
    </source>
</evidence>
<dbReference type="GO" id="GO:0005886">
    <property type="term" value="C:plasma membrane"/>
    <property type="evidence" value="ECO:0007669"/>
    <property type="project" value="TreeGrafter"/>
</dbReference>
<dbReference type="NCBIfam" id="TIGR00147">
    <property type="entry name" value="YegS/Rv2252/BmrU family lipid kinase"/>
    <property type="match status" value="1"/>
</dbReference>
<comment type="similarity">
    <text evidence="2">Belongs to the diacylglycerol/lipid kinase family.</text>
</comment>
<protein>
    <submittedName>
        <fullName evidence="14">Diacylglycerol kinase (ATP)</fullName>
    </submittedName>
</protein>
<evidence type="ECO:0000256" key="2">
    <source>
        <dbReference type="ARBA" id="ARBA00005983"/>
    </source>
</evidence>
<keyword evidence="5" id="KW-0479">Metal-binding</keyword>
<dbReference type="RefSeq" id="WP_145078594.1">
    <property type="nucleotide sequence ID" value="NZ_DAMBUX010000007.1"/>
</dbReference>
<organism evidence="14 15">
    <name type="scientific">Sedimentibacter saalensis</name>
    <dbReference type="NCBI Taxonomy" id="130788"/>
    <lineage>
        <taxon>Bacteria</taxon>
        <taxon>Bacillati</taxon>
        <taxon>Bacillota</taxon>
        <taxon>Tissierellia</taxon>
        <taxon>Sedimentibacter</taxon>
    </lineage>
</organism>
<keyword evidence="11" id="KW-0594">Phospholipid biosynthesis</keyword>
<dbReference type="SMART" id="SM00046">
    <property type="entry name" value="DAGKc"/>
    <property type="match status" value="1"/>
</dbReference>
<keyword evidence="3" id="KW-0444">Lipid biosynthesis</keyword>
<keyword evidence="15" id="KW-1185">Reference proteome</keyword>
<keyword evidence="8" id="KW-0067">ATP-binding</keyword>
<dbReference type="GO" id="GO:0005524">
    <property type="term" value="F:ATP binding"/>
    <property type="evidence" value="ECO:0007669"/>
    <property type="project" value="UniProtKB-KW"/>
</dbReference>
<dbReference type="OrthoDB" id="142078at2"/>
<reference evidence="14 15" key="1">
    <citation type="submission" date="2019-07" db="EMBL/GenBank/DDBJ databases">
        <title>Genomic Encyclopedia of Type Strains, Phase I: the one thousand microbial genomes (KMG-I) project.</title>
        <authorList>
            <person name="Kyrpides N."/>
        </authorList>
    </citation>
    <scope>NUCLEOTIDE SEQUENCE [LARGE SCALE GENOMIC DNA]</scope>
    <source>
        <strain evidence="14 15">DSM 13558</strain>
    </source>
</reference>